<evidence type="ECO:0000256" key="17">
    <source>
        <dbReference type="SAM" id="SignalP"/>
    </source>
</evidence>
<keyword evidence="5" id="KW-0813">Transport</keyword>
<dbReference type="GO" id="GO:0005789">
    <property type="term" value="C:endoplasmic reticulum membrane"/>
    <property type="evidence" value="ECO:0007669"/>
    <property type="project" value="UniProtKB-SubCell"/>
</dbReference>
<evidence type="ECO:0000313" key="19">
    <source>
        <dbReference type="Proteomes" id="UP000325577"/>
    </source>
</evidence>
<keyword evidence="6" id="KW-0285">Flavoprotein</keyword>
<evidence type="ECO:0000256" key="9">
    <source>
        <dbReference type="ARBA" id="ARBA00022827"/>
    </source>
</evidence>
<evidence type="ECO:0000256" key="2">
    <source>
        <dbReference type="ARBA" id="ARBA00004367"/>
    </source>
</evidence>
<evidence type="ECO:0000256" key="1">
    <source>
        <dbReference type="ARBA" id="ARBA00001974"/>
    </source>
</evidence>
<evidence type="ECO:0000256" key="3">
    <source>
        <dbReference type="ARBA" id="ARBA00008277"/>
    </source>
</evidence>
<reference evidence="18 19" key="1">
    <citation type="submission" date="2019-09" db="EMBL/GenBank/DDBJ databases">
        <title>A chromosome-level genome assembly of the Chinese tupelo Nyssa sinensis.</title>
        <authorList>
            <person name="Yang X."/>
            <person name="Kang M."/>
            <person name="Yang Y."/>
            <person name="Xiong H."/>
            <person name="Wang M."/>
            <person name="Zhang Z."/>
            <person name="Wang Z."/>
            <person name="Wu H."/>
            <person name="Ma T."/>
            <person name="Liu J."/>
            <person name="Xi Z."/>
        </authorList>
    </citation>
    <scope>NUCLEOTIDE SEQUENCE [LARGE SCALE GENOMIC DNA]</scope>
    <source>
        <strain evidence="18">J267</strain>
        <tissue evidence="18">Leaf</tissue>
    </source>
</reference>
<evidence type="ECO:0000313" key="18">
    <source>
        <dbReference type="EMBL" id="KAA8549788.1"/>
    </source>
</evidence>
<evidence type="ECO:0000256" key="16">
    <source>
        <dbReference type="SAM" id="MobiDB-lite"/>
    </source>
</evidence>
<keyword evidence="8" id="KW-0256">Endoplasmic reticulum</keyword>
<evidence type="ECO:0000256" key="8">
    <source>
        <dbReference type="ARBA" id="ARBA00022824"/>
    </source>
</evidence>
<dbReference type="GO" id="GO:0016972">
    <property type="term" value="F:thiol oxidase activity"/>
    <property type="evidence" value="ECO:0007669"/>
    <property type="project" value="InterPro"/>
</dbReference>
<comment type="subunit">
    <text evidence="4">May function both as a monomer and a homodimer.</text>
</comment>
<dbReference type="OrthoDB" id="269384at2759"/>
<comment type="similarity">
    <text evidence="3">Belongs to the EROs family.</text>
</comment>
<evidence type="ECO:0000256" key="10">
    <source>
        <dbReference type="ARBA" id="ARBA00022982"/>
    </source>
</evidence>
<gene>
    <name evidence="18" type="ORF">F0562_001472</name>
</gene>
<dbReference type="PANTHER" id="PTHR12613">
    <property type="entry name" value="ERO1-RELATED"/>
    <property type="match status" value="1"/>
</dbReference>
<dbReference type="SUPFAM" id="SSF110019">
    <property type="entry name" value="ERO1-like"/>
    <property type="match status" value="1"/>
</dbReference>
<keyword evidence="7 17" id="KW-0732">Signal</keyword>
<evidence type="ECO:0000256" key="4">
    <source>
        <dbReference type="ARBA" id="ARBA00011802"/>
    </source>
</evidence>
<keyword evidence="14" id="KW-0325">Glycoprotein</keyword>
<feature type="region of interest" description="Disordered" evidence="16">
    <location>
        <begin position="42"/>
        <end position="89"/>
    </location>
</feature>
<proteinExistence type="inferred from homology"/>
<comment type="cofactor">
    <cofactor evidence="1">
        <name>FAD</name>
        <dbReference type="ChEBI" id="CHEBI:57692"/>
    </cofactor>
</comment>
<feature type="signal peptide" evidence="17">
    <location>
        <begin position="1"/>
        <end position="16"/>
    </location>
</feature>
<keyword evidence="11" id="KW-0560">Oxidoreductase</keyword>
<protein>
    <submittedName>
        <fullName evidence="18">Uncharacterized protein</fullName>
    </submittedName>
</protein>
<organism evidence="18 19">
    <name type="scientific">Nyssa sinensis</name>
    <dbReference type="NCBI Taxonomy" id="561372"/>
    <lineage>
        <taxon>Eukaryota</taxon>
        <taxon>Viridiplantae</taxon>
        <taxon>Streptophyta</taxon>
        <taxon>Embryophyta</taxon>
        <taxon>Tracheophyta</taxon>
        <taxon>Spermatophyta</taxon>
        <taxon>Magnoliopsida</taxon>
        <taxon>eudicotyledons</taxon>
        <taxon>Gunneridae</taxon>
        <taxon>Pentapetalae</taxon>
        <taxon>asterids</taxon>
        <taxon>Cornales</taxon>
        <taxon>Nyssaceae</taxon>
        <taxon>Nyssa</taxon>
    </lineage>
</organism>
<dbReference type="InterPro" id="IPR007266">
    <property type="entry name" value="Ero1"/>
</dbReference>
<sequence length="205" mass="23258">MLTAAEKMAHWRCSLARLMLSSWSAVELGLIIDSGLRDKMKTNQDVRRPVNRTRPLADSNSAPSPNEAAGTGLQTNGEKTLKDAVKPKHKRKVKASLQLNWGENLELMYDRVLRYPDCVRNLYFTFLFVLCAVTNAADYLEQAEYDTAACPLPFDEAKLWHGQSGPELKQRIQKQFRIRFVCSSFVFNLIVQNANGGEIFIYILT</sequence>
<keyword evidence="13" id="KW-1015">Disulfide bond</keyword>
<keyword evidence="15" id="KW-0676">Redox-active center</keyword>
<dbReference type="Pfam" id="PF04137">
    <property type="entry name" value="ERO1"/>
    <property type="match status" value="1"/>
</dbReference>
<dbReference type="EMBL" id="CM018031">
    <property type="protein sequence ID" value="KAA8549788.1"/>
    <property type="molecule type" value="Genomic_DNA"/>
</dbReference>
<keyword evidence="19" id="KW-1185">Reference proteome</keyword>
<dbReference type="GO" id="GO:0071949">
    <property type="term" value="F:FAD binding"/>
    <property type="evidence" value="ECO:0007669"/>
    <property type="project" value="InterPro"/>
</dbReference>
<dbReference type="InterPro" id="IPR037192">
    <property type="entry name" value="ERO1-like_sf"/>
</dbReference>
<evidence type="ECO:0000256" key="13">
    <source>
        <dbReference type="ARBA" id="ARBA00023157"/>
    </source>
</evidence>
<dbReference type="GO" id="GO:0015035">
    <property type="term" value="F:protein-disulfide reductase activity"/>
    <property type="evidence" value="ECO:0007669"/>
    <property type="project" value="InterPro"/>
</dbReference>
<keyword evidence="9" id="KW-0274">FAD</keyword>
<feature type="chain" id="PRO_5023866621" evidence="17">
    <location>
        <begin position="17"/>
        <end position="205"/>
    </location>
</feature>
<evidence type="ECO:0000256" key="12">
    <source>
        <dbReference type="ARBA" id="ARBA00023136"/>
    </source>
</evidence>
<accession>A0A5J5C3C5</accession>
<evidence type="ECO:0000256" key="11">
    <source>
        <dbReference type="ARBA" id="ARBA00023002"/>
    </source>
</evidence>
<name>A0A5J5C3C5_9ASTE</name>
<dbReference type="Proteomes" id="UP000325577">
    <property type="component" value="Linkage Group LG0"/>
</dbReference>
<keyword evidence="12" id="KW-0472">Membrane</keyword>
<comment type="subcellular location">
    <subcellularLocation>
        <location evidence="2">Endoplasmic reticulum membrane</location>
        <topology evidence="2">Peripheral membrane protein</topology>
        <orientation evidence="2">Lumenal side</orientation>
    </subcellularLocation>
</comment>
<dbReference type="AlphaFoldDB" id="A0A5J5C3C5"/>
<evidence type="ECO:0000256" key="15">
    <source>
        <dbReference type="ARBA" id="ARBA00023284"/>
    </source>
</evidence>
<evidence type="ECO:0000256" key="5">
    <source>
        <dbReference type="ARBA" id="ARBA00022448"/>
    </source>
</evidence>
<dbReference type="GO" id="GO:0034975">
    <property type="term" value="P:protein folding in endoplasmic reticulum"/>
    <property type="evidence" value="ECO:0007669"/>
    <property type="project" value="InterPro"/>
</dbReference>
<evidence type="ECO:0000256" key="6">
    <source>
        <dbReference type="ARBA" id="ARBA00022630"/>
    </source>
</evidence>
<evidence type="ECO:0000256" key="14">
    <source>
        <dbReference type="ARBA" id="ARBA00023180"/>
    </source>
</evidence>
<keyword evidence="10" id="KW-0249">Electron transport</keyword>
<dbReference type="PANTHER" id="PTHR12613:SF0">
    <property type="entry name" value="ERO1-LIKE PROTEIN"/>
    <property type="match status" value="1"/>
</dbReference>
<evidence type="ECO:0000256" key="7">
    <source>
        <dbReference type="ARBA" id="ARBA00022729"/>
    </source>
</evidence>